<evidence type="ECO:0000256" key="1">
    <source>
        <dbReference type="SAM" id="Phobius"/>
    </source>
</evidence>
<comment type="caution">
    <text evidence="2">The sequence shown here is derived from an EMBL/GenBank/DDBJ whole genome shotgun (WGS) entry which is preliminary data.</text>
</comment>
<sequence>MYHRQYTQDLPYQLEVGQLVIVPVKNLGTRLLLKKLRLQTLLQMTSPKLLPHYYLGEVGQHYVWQILVLYFLALFVRKMDVLHF</sequence>
<keyword evidence="1" id="KW-0472">Membrane</keyword>
<evidence type="ECO:0000313" key="2">
    <source>
        <dbReference type="EMBL" id="KAF9461120.1"/>
    </source>
</evidence>
<proteinExistence type="predicted"/>
<keyword evidence="1" id="KW-1133">Transmembrane helix</keyword>
<reference evidence="2" key="1">
    <citation type="submission" date="2020-11" db="EMBL/GenBank/DDBJ databases">
        <authorList>
            <consortium name="DOE Joint Genome Institute"/>
            <person name="Ahrendt S."/>
            <person name="Riley R."/>
            <person name="Andreopoulos W."/>
            <person name="Labutti K."/>
            <person name="Pangilinan J."/>
            <person name="Ruiz-Duenas F.J."/>
            <person name="Barrasa J.M."/>
            <person name="Sanchez-Garcia M."/>
            <person name="Camarero S."/>
            <person name="Miyauchi S."/>
            <person name="Serrano A."/>
            <person name="Linde D."/>
            <person name="Babiker R."/>
            <person name="Drula E."/>
            <person name="Ayuso-Fernandez I."/>
            <person name="Pacheco R."/>
            <person name="Padilla G."/>
            <person name="Ferreira P."/>
            <person name="Barriuso J."/>
            <person name="Kellner H."/>
            <person name="Castanera R."/>
            <person name="Alfaro M."/>
            <person name="Ramirez L."/>
            <person name="Pisabarro A.G."/>
            <person name="Kuo A."/>
            <person name="Tritt A."/>
            <person name="Lipzen A."/>
            <person name="He G."/>
            <person name="Yan M."/>
            <person name="Ng V."/>
            <person name="Cullen D."/>
            <person name="Martin F."/>
            <person name="Rosso M.-N."/>
            <person name="Henrissat B."/>
            <person name="Hibbett D."/>
            <person name="Martinez A.T."/>
            <person name="Grigoriev I.V."/>
        </authorList>
    </citation>
    <scope>NUCLEOTIDE SEQUENCE</scope>
    <source>
        <strain evidence="2">CBS 247.69</strain>
    </source>
</reference>
<keyword evidence="1" id="KW-0812">Transmembrane</keyword>
<gene>
    <name evidence="2" type="ORF">BDZ94DRAFT_1323531</name>
</gene>
<name>A0A9P5Y4N1_9AGAR</name>
<protein>
    <submittedName>
        <fullName evidence="2">Uncharacterized protein</fullName>
    </submittedName>
</protein>
<dbReference type="EMBL" id="MU150288">
    <property type="protein sequence ID" value="KAF9461120.1"/>
    <property type="molecule type" value="Genomic_DNA"/>
</dbReference>
<accession>A0A9P5Y4N1</accession>
<dbReference type="AlphaFoldDB" id="A0A9P5Y4N1"/>
<keyword evidence="3" id="KW-1185">Reference proteome</keyword>
<feature type="transmembrane region" description="Helical" evidence="1">
    <location>
        <begin position="59"/>
        <end position="76"/>
    </location>
</feature>
<evidence type="ECO:0000313" key="3">
    <source>
        <dbReference type="Proteomes" id="UP000807353"/>
    </source>
</evidence>
<organism evidence="2 3">
    <name type="scientific">Collybia nuda</name>
    <dbReference type="NCBI Taxonomy" id="64659"/>
    <lineage>
        <taxon>Eukaryota</taxon>
        <taxon>Fungi</taxon>
        <taxon>Dikarya</taxon>
        <taxon>Basidiomycota</taxon>
        <taxon>Agaricomycotina</taxon>
        <taxon>Agaricomycetes</taxon>
        <taxon>Agaricomycetidae</taxon>
        <taxon>Agaricales</taxon>
        <taxon>Tricholomatineae</taxon>
        <taxon>Clitocybaceae</taxon>
        <taxon>Collybia</taxon>
    </lineage>
</organism>
<dbReference type="Proteomes" id="UP000807353">
    <property type="component" value="Unassembled WGS sequence"/>
</dbReference>